<dbReference type="EMBL" id="CP025299">
    <property type="protein sequence ID" value="AUG30511.1"/>
    <property type="molecule type" value="Genomic_DNA"/>
</dbReference>
<evidence type="ECO:0000256" key="2">
    <source>
        <dbReference type="ARBA" id="ARBA00007639"/>
    </source>
</evidence>
<organism evidence="6 7">
    <name type="scientific">Microbacterium hominis</name>
    <dbReference type="NCBI Taxonomy" id="162426"/>
    <lineage>
        <taxon>Bacteria</taxon>
        <taxon>Bacillati</taxon>
        <taxon>Actinomycetota</taxon>
        <taxon>Actinomycetes</taxon>
        <taxon>Micrococcales</taxon>
        <taxon>Microbacteriaceae</taxon>
        <taxon>Microbacterium</taxon>
    </lineage>
</organism>
<dbReference type="Pfam" id="PF13407">
    <property type="entry name" value="Peripla_BP_4"/>
    <property type="match status" value="1"/>
</dbReference>
<comment type="subcellular location">
    <subcellularLocation>
        <location evidence="1">Cell envelope</location>
    </subcellularLocation>
</comment>
<dbReference type="Gene3D" id="3.40.50.2300">
    <property type="match status" value="2"/>
</dbReference>
<name>A0A2K9DED7_9MICO</name>
<reference evidence="6 7" key="1">
    <citation type="submission" date="2017-12" db="EMBL/GenBank/DDBJ databases">
        <title>Isolation and characterization of estrogens degradatiion strain Microbacterium hominis SJTG1.</title>
        <authorList>
            <person name="Xiong W."/>
            <person name="Yin C."/>
            <person name="Zheng D."/>
            <person name="Liang R."/>
        </authorList>
    </citation>
    <scope>NUCLEOTIDE SEQUENCE [LARGE SCALE GENOMIC DNA]</scope>
    <source>
        <strain evidence="6 7">SJTG1</strain>
    </source>
</reference>
<dbReference type="InterPro" id="IPR028082">
    <property type="entry name" value="Peripla_BP_I"/>
</dbReference>
<dbReference type="InterPro" id="IPR025997">
    <property type="entry name" value="SBP_2_dom"/>
</dbReference>
<keyword evidence="3 4" id="KW-0732">Signal</keyword>
<evidence type="ECO:0000313" key="7">
    <source>
        <dbReference type="Proteomes" id="UP000233276"/>
    </source>
</evidence>
<protein>
    <submittedName>
        <fullName evidence="6">Sugar ABC transporter substrate-binding protein</fullName>
    </submittedName>
</protein>
<sequence>MMNTALMKGLGRSAALLAATGLAVTMAGCSASSDAAGGSTAGASQGAIAWSFASQDVAIWASQLELMKPMIEDAGYEFLTDNPSFDVQTQVGDWQSWITRGDVKAIGGFPVDPASMVSVTSDATAAGIPVVSYAVTWDGVTATTEISNYDAGFAVGKAAGEWIAKEYGSTTVSVALLADTQTGLGIDQLKGLTEGVQSTKASVKLYPLEATTRDVGYSVAQSQLTADPDTKVWLGIGADMVLGARQALLDSGVSATDAGYYVSATDANKEVLGLIESGTDIWRTSFAWKAQDLAKANVDLLLAAAKGEKPQNIEVGVTQVTADNVADFAANG</sequence>
<dbReference type="GO" id="GO:0030246">
    <property type="term" value="F:carbohydrate binding"/>
    <property type="evidence" value="ECO:0007669"/>
    <property type="project" value="UniProtKB-ARBA"/>
</dbReference>
<dbReference type="RefSeq" id="WP_101306770.1">
    <property type="nucleotide sequence ID" value="NZ_CP025299.1"/>
</dbReference>
<evidence type="ECO:0000256" key="4">
    <source>
        <dbReference type="SAM" id="SignalP"/>
    </source>
</evidence>
<proteinExistence type="inferred from homology"/>
<dbReference type="PANTHER" id="PTHR46847">
    <property type="entry name" value="D-ALLOSE-BINDING PERIPLASMIC PROTEIN-RELATED"/>
    <property type="match status" value="1"/>
</dbReference>
<evidence type="ECO:0000313" key="6">
    <source>
        <dbReference type="EMBL" id="AUG30511.1"/>
    </source>
</evidence>
<evidence type="ECO:0000256" key="1">
    <source>
        <dbReference type="ARBA" id="ARBA00004196"/>
    </source>
</evidence>
<dbReference type="Proteomes" id="UP000233276">
    <property type="component" value="Chromosome"/>
</dbReference>
<feature type="domain" description="Periplasmic binding protein" evidence="5">
    <location>
        <begin position="48"/>
        <end position="309"/>
    </location>
</feature>
<dbReference type="CDD" id="cd01536">
    <property type="entry name" value="PBP1_ABC_sugar_binding-like"/>
    <property type="match status" value="1"/>
</dbReference>
<dbReference type="KEGG" id="mhos:CXR34_14275"/>
<comment type="similarity">
    <text evidence="2">Belongs to the bacterial solute-binding protein 2 family.</text>
</comment>
<feature type="signal peptide" evidence="4">
    <location>
        <begin position="1"/>
        <end position="18"/>
    </location>
</feature>
<accession>A0A2K9DED7</accession>
<dbReference type="PANTHER" id="PTHR46847:SF1">
    <property type="entry name" value="D-ALLOSE-BINDING PERIPLASMIC PROTEIN-RELATED"/>
    <property type="match status" value="1"/>
</dbReference>
<evidence type="ECO:0000259" key="5">
    <source>
        <dbReference type="Pfam" id="PF13407"/>
    </source>
</evidence>
<dbReference type="SUPFAM" id="SSF53822">
    <property type="entry name" value="Periplasmic binding protein-like I"/>
    <property type="match status" value="1"/>
</dbReference>
<dbReference type="GO" id="GO:0030313">
    <property type="term" value="C:cell envelope"/>
    <property type="evidence" value="ECO:0007669"/>
    <property type="project" value="UniProtKB-SubCell"/>
</dbReference>
<feature type="chain" id="PRO_5038974212" evidence="4">
    <location>
        <begin position="19"/>
        <end position="332"/>
    </location>
</feature>
<gene>
    <name evidence="6" type="ORF">CXR34_14275</name>
</gene>
<evidence type="ECO:0000256" key="3">
    <source>
        <dbReference type="ARBA" id="ARBA00022729"/>
    </source>
</evidence>
<dbReference type="AlphaFoldDB" id="A0A2K9DED7"/>